<dbReference type="Proteomes" id="UP001445076">
    <property type="component" value="Unassembled WGS sequence"/>
</dbReference>
<dbReference type="EMBL" id="JARKIK010000039">
    <property type="protein sequence ID" value="KAK8738396.1"/>
    <property type="molecule type" value="Genomic_DNA"/>
</dbReference>
<comment type="caution">
    <text evidence="2">The sequence shown here is derived from an EMBL/GenBank/DDBJ whole genome shotgun (WGS) entry which is preliminary data.</text>
</comment>
<protein>
    <submittedName>
        <fullName evidence="2">Uncharacterized protein</fullName>
    </submittedName>
</protein>
<name>A0AAW0XGJ1_CHEQU</name>
<feature type="region of interest" description="Disordered" evidence="1">
    <location>
        <begin position="1"/>
        <end position="102"/>
    </location>
</feature>
<accession>A0AAW0XGJ1</accession>
<dbReference type="AlphaFoldDB" id="A0AAW0XGJ1"/>
<reference evidence="2 3" key="1">
    <citation type="journal article" date="2024" name="BMC Genomics">
        <title>Genome assembly of redclaw crayfish (Cherax quadricarinatus) provides insights into its immune adaptation and hypoxia tolerance.</title>
        <authorList>
            <person name="Liu Z."/>
            <person name="Zheng J."/>
            <person name="Li H."/>
            <person name="Fang K."/>
            <person name="Wang S."/>
            <person name="He J."/>
            <person name="Zhou D."/>
            <person name="Weng S."/>
            <person name="Chi M."/>
            <person name="Gu Z."/>
            <person name="He J."/>
            <person name="Li F."/>
            <person name="Wang M."/>
        </authorList>
    </citation>
    <scope>NUCLEOTIDE SEQUENCE [LARGE SCALE GENOMIC DNA]</scope>
    <source>
        <strain evidence="2">ZL_2023a</strain>
    </source>
</reference>
<gene>
    <name evidence="2" type="ORF">OTU49_003846</name>
</gene>
<evidence type="ECO:0000313" key="3">
    <source>
        <dbReference type="Proteomes" id="UP001445076"/>
    </source>
</evidence>
<evidence type="ECO:0000313" key="2">
    <source>
        <dbReference type="EMBL" id="KAK8738396.1"/>
    </source>
</evidence>
<keyword evidence="3" id="KW-1185">Reference proteome</keyword>
<proteinExistence type="predicted"/>
<organism evidence="2 3">
    <name type="scientific">Cherax quadricarinatus</name>
    <name type="common">Australian red claw crayfish</name>
    <dbReference type="NCBI Taxonomy" id="27406"/>
    <lineage>
        <taxon>Eukaryota</taxon>
        <taxon>Metazoa</taxon>
        <taxon>Ecdysozoa</taxon>
        <taxon>Arthropoda</taxon>
        <taxon>Crustacea</taxon>
        <taxon>Multicrustacea</taxon>
        <taxon>Malacostraca</taxon>
        <taxon>Eumalacostraca</taxon>
        <taxon>Eucarida</taxon>
        <taxon>Decapoda</taxon>
        <taxon>Pleocyemata</taxon>
        <taxon>Astacidea</taxon>
        <taxon>Parastacoidea</taxon>
        <taxon>Parastacidae</taxon>
        <taxon>Cherax</taxon>
    </lineage>
</organism>
<evidence type="ECO:0000256" key="1">
    <source>
        <dbReference type="SAM" id="MobiDB-lite"/>
    </source>
</evidence>
<sequence length="161" mass="16426">MLEPGLSDHSFASLLAEPTMPAGGGAGASTTRSTARKSDAGLLNGSDGGEARRFMLAGVREVGGRDVGGGGSGRDTSGSEQQQQVSGAAHPPPLLPTTISGGNKCEVSASHYTLLPATYPLPSTPNIFSTSVYTPGVTPHSPTEPRDVFPSPFSAINFPFQ</sequence>
<feature type="non-terminal residue" evidence="2">
    <location>
        <position position="161"/>
    </location>
</feature>